<dbReference type="NCBIfam" id="TIGR02068">
    <property type="entry name" value="cya_phycin_syn"/>
    <property type="match status" value="1"/>
</dbReference>
<dbReference type="InterPro" id="IPR011761">
    <property type="entry name" value="ATP-grasp"/>
</dbReference>
<dbReference type="GO" id="GO:0046872">
    <property type="term" value="F:metal ion binding"/>
    <property type="evidence" value="ECO:0007669"/>
    <property type="project" value="InterPro"/>
</dbReference>
<evidence type="ECO:0000259" key="5">
    <source>
        <dbReference type="PROSITE" id="PS50975"/>
    </source>
</evidence>
<dbReference type="Gene3D" id="3.40.1190.10">
    <property type="entry name" value="Mur-like, catalytic domain"/>
    <property type="match status" value="1"/>
</dbReference>
<evidence type="ECO:0000313" key="6">
    <source>
        <dbReference type="EMBL" id="OXL16353.1"/>
    </source>
</evidence>
<dbReference type="Pfam" id="PF08245">
    <property type="entry name" value="Mur_ligase_M"/>
    <property type="match status" value="1"/>
</dbReference>
<dbReference type="NCBIfam" id="NF010623">
    <property type="entry name" value="PRK14016.1"/>
    <property type="match status" value="1"/>
</dbReference>
<accession>A0A229FWS0</accession>
<dbReference type="Proteomes" id="UP000215188">
    <property type="component" value="Unassembled WGS sequence"/>
</dbReference>
<name>A0A229FWS0_9BURK</name>
<keyword evidence="3 4" id="KW-0067">ATP-binding</keyword>
<comment type="caution">
    <text evidence="6">The sequence shown here is derived from an EMBL/GenBank/DDBJ whole genome shotgun (WGS) entry which is preliminary data.</text>
</comment>
<dbReference type="InterPro" id="IPR044019">
    <property type="entry name" value="Cyanophycin_syn_N"/>
</dbReference>
<evidence type="ECO:0000256" key="4">
    <source>
        <dbReference type="PROSITE-ProRule" id="PRU00409"/>
    </source>
</evidence>
<feature type="domain" description="ATP-grasp" evidence="5">
    <location>
        <begin position="224"/>
        <end position="477"/>
    </location>
</feature>
<dbReference type="InterPro" id="IPR036565">
    <property type="entry name" value="Mur-like_cat_sf"/>
</dbReference>
<reference evidence="6 7" key="1">
    <citation type="submission" date="2017-06" db="EMBL/GenBank/DDBJ databases">
        <title>Reclassification of a Polynucleobacter cosmopolitanus strain isolated from tropical Lake Victoria as Polynucleobacter victoriensis comb. nov.</title>
        <authorList>
            <person name="Hahn M.W."/>
        </authorList>
    </citation>
    <scope>NUCLEOTIDE SEQUENCE [LARGE SCALE GENOMIC DNA]</scope>
    <source>
        <strain evidence="6 7">MWH-MoIso2</strain>
    </source>
</reference>
<dbReference type="Pfam" id="PF18921">
    <property type="entry name" value="Cyanophycin_syn"/>
    <property type="match status" value="1"/>
</dbReference>
<evidence type="ECO:0000256" key="1">
    <source>
        <dbReference type="ARBA" id="ARBA00022598"/>
    </source>
</evidence>
<dbReference type="SUPFAM" id="SSF56059">
    <property type="entry name" value="Glutathione synthetase ATP-binding domain-like"/>
    <property type="match status" value="1"/>
</dbReference>
<keyword evidence="1" id="KW-0436">Ligase</keyword>
<protein>
    <submittedName>
        <fullName evidence="6">Cyanophycin synthetase</fullName>
    </submittedName>
</protein>
<dbReference type="SUPFAM" id="SSF53623">
    <property type="entry name" value="MurD-like peptide ligases, catalytic domain"/>
    <property type="match status" value="1"/>
</dbReference>
<dbReference type="GO" id="GO:0016881">
    <property type="term" value="F:acid-amino acid ligase activity"/>
    <property type="evidence" value="ECO:0007669"/>
    <property type="project" value="InterPro"/>
</dbReference>
<dbReference type="PROSITE" id="PS50975">
    <property type="entry name" value="ATP_GRASP"/>
    <property type="match status" value="1"/>
</dbReference>
<dbReference type="Pfam" id="PF08443">
    <property type="entry name" value="RimK"/>
    <property type="match status" value="1"/>
</dbReference>
<dbReference type="InterPro" id="IPR013221">
    <property type="entry name" value="Mur_ligase_cen"/>
</dbReference>
<evidence type="ECO:0000256" key="3">
    <source>
        <dbReference type="ARBA" id="ARBA00022840"/>
    </source>
</evidence>
<gene>
    <name evidence="6" type="primary">cphA</name>
    <name evidence="6" type="ORF">AOC33_04610</name>
</gene>
<dbReference type="PANTHER" id="PTHR23135">
    <property type="entry name" value="MUR LIGASE FAMILY MEMBER"/>
    <property type="match status" value="1"/>
</dbReference>
<dbReference type="EMBL" id="NJGG01000001">
    <property type="protein sequence ID" value="OXL16353.1"/>
    <property type="molecule type" value="Genomic_DNA"/>
</dbReference>
<evidence type="ECO:0000313" key="7">
    <source>
        <dbReference type="Proteomes" id="UP000215188"/>
    </source>
</evidence>
<dbReference type="GO" id="GO:0005524">
    <property type="term" value="F:ATP binding"/>
    <property type="evidence" value="ECO:0007669"/>
    <property type="project" value="UniProtKB-UniRule"/>
</dbReference>
<proteinExistence type="predicted"/>
<dbReference type="InterPro" id="IPR011810">
    <property type="entry name" value="Cya_phycin_syn"/>
</dbReference>
<sequence>MTKKTIEIIDIKVLKGPSMWTYRPVLEAWVDIHDLEDCPSNTLPGFTDRLVAWLPSLIEHRCSYEERGGFIKRLEEGTWPAHILEHVTLELQNLAGMPGGFGKARETNKRGVYKVVVRAWHEKITEKALYHARDLVMAAIEDRPFDVPAAIKEIEDMVDSLYLGPSTACIVDAAREKKIPATRLSEGNLVQLGYGNKQRRIWTAETDLTSAIAEGISKDKDLTKSLLASCGVQVPEGRMVDSAEDAWAAAQDIDGSVVVKPYDGNHARGVFTNLSDQAQIKKAYDDALKEGSGVIVERYIPGNEHRLLVVGKKVVAAAKGESAWAKGDGKRSIRELIEQEINTDPRRGDAEILPLSPVVFDTKLELELARQNFTLDSIPTMGHDVLVQASGNMAFEVTHLVHPSVAEQAALAARVIGLDIAGVDIVAEDISKPLEDQGGAIVEVNAGPGLIMHLKPAVGEPQPVGAAIVDHLFPNNADGRIPIVGITGSRGKTMVAQLTTHLMQLTGKKVGLACSKGAFFNHRLQTQGNCANWISANRILLNRQVEAAVFENDSRTILNEGLAYDRCTVGVVTNLDPLDTVPECSITEPEHIYNVLRTQVDVVLPNGCSVLNADDEAVVKMAELSDGEVIFFSKYGPNEHTKKHLQKGGRALFTENNMIILATGNDQYPLISTANIPLLQASSKTNTLESILAAVAAAWSLNTPKDIIAAGLQTYQ</sequence>
<dbReference type="InterPro" id="IPR013651">
    <property type="entry name" value="ATP-grasp_RimK-type"/>
</dbReference>
<dbReference type="PANTHER" id="PTHR23135:SF18">
    <property type="entry name" value="CYANOPHYCIN SYNTHETASE"/>
    <property type="match status" value="1"/>
</dbReference>
<keyword evidence="7" id="KW-1185">Reference proteome</keyword>
<evidence type="ECO:0000256" key="2">
    <source>
        <dbReference type="ARBA" id="ARBA00022741"/>
    </source>
</evidence>
<keyword evidence="2 4" id="KW-0547">Nucleotide-binding</keyword>
<dbReference type="AlphaFoldDB" id="A0A229FWS0"/>
<dbReference type="OrthoDB" id="9803907at2"/>
<dbReference type="Gene3D" id="3.30.470.20">
    <property type="entry name" value="ATP-grasp fold, B domain"/>
    <property type="match status" value="2"/>
</dbReference>
<organism evidence="6 7">
    <name type="scientific">Polynucleobacter cosmopolitanus</name>
    <dbReference type="NCBI Taxonomy" id="351345"/>
    <lineage>
        <taxon>Bacteria</taxon>
        <taxon>Pseudomonadati</taxon>
        <taxon>Pseudomonadota</taxon>
        <taxon>Betaproteobacteria</taxon>
        <taxon>Burkholderiales</taxon>
        <taxon>Burkholderiaceae</taxon>
        <taxon>Polynucleobacter</taxon>
    </lineage>
</organism>